<dbReference type="AlphaFoldDB" id="A0AA88SDS8"/>
<reference evidence="1" key="1">
    <citation type="submission" date="2023-07" db="EMBL/GenBank/DDBJ databases">
        <title>Chromosome-level Genome Assembly of Striped Snakehead (Channa striata).</title>
        <authorList>
            <person name="Liu H."/>
        </authorList>
    </citation>
    <scope>NUCLEOTIDE SEQUENCE</scope>
    <source>
        <strain evidence="1">Gz</strain>
        <tissue evidence="1">Muscle</tissue>
    </source>
</reference>
<dbReference type="EMBL" id="JAUPFM010000012">
    <property type="protein sequence ID" value="KAK2835644.1"/>
    <property type="molecule type" value="Genomic_DNA"/>
</dbReference>
<accession>A0AA88SDS8</accession>
<keyword evidence="2" id="KW-1185">Reference proteome</keyword>
<organism evidence="1 2">
    <name type="scientific">Channa striata</name>
    <name type="common">Snakehead murrel</name>
    <name type="synonym">Ophicephalus striatus</name>
    <dbReference type="NCBI Taxonomy" id="64152"/>
    <lineage>
        <taxon>Eukaryota</taxon>
        <taxon>Metazoa</taxon>
        <taxon>Chordata</taxon>
        <taxon>Craniata</taxon>
        <taxon>Vertebrata</taxon>
        <taxon>Euteleostomi</taxon>
        <taxon>Actinopterygii</taxon>
        <taxon>Neopterygii</taxon>
        <taxon>Teleostei</taxon>
        <taxon>Neoteleostei</taxon>
        <taxon>Acanthomorphata</taxon>
        <taxon>Anabantaria</taxon>
        <taxon>Anabantiformes</taxon>
        <taxon>Channoidei</taxon>
        <taxon>Channidae</taxon>
        <taxon>Channa</taxon>
    </lineage>
</organism>
<comment type="caution">
    <text evidence="1">The sequence shown here is derived from an EMBL/GenBank/DDBJ whole genome shotgun (WGS) entry which is preliminary data.</text>
</comment>
<protein>
    <submittedName>
        <fullName evidence="1">Uncharacterized protein</fullName>
    </submittedName>
</protein>
<proteinExistence type="predicted"/>
<dbReference type="PANTHER" id="PTHR15045">
    <property type="entry name" value="FUCOSE-1-PHOSPHATE GUANYLYLTRANSFERASE"/>
    <property type="match status" value="1"/>
</dbReference>
<evidence type="ECO:0000313" key="2">
    <source>
        <dbReference type="Proteomes" id="UP001187415"/>
    </source>
</evidence>
<dbReference type="PANTHER" id="PTHR15045:SF1">
    <property type="entry name" value="FUCOSE-1-PHOSPHATE GUANYLYLTRANSFERASE"/>
    <property type="match status" value="1"/>
</dbReference>
<dbReference type="Proteomes" id="UP001187415">
    <property type="component" value="Unassembled WGS sequence"/>
</dbReference>
<name>A0AA88SDS8_CHASR</name>
<gene>
    <name evidence="1" type="ORF">Q5P01_016128</name>
</gene>
<sequence>MSQESLRRLRNATREKLGKFNRLRGREVEPGEFWDVVVVTAVDESQREAYELQIRQKVERRELPLGIHYKVFSDPPGHKIGNGGSTLYALQKLNDIYGRLWEG</sequence>
<evidence type="ECO:0000313" key="1">
    <source>
        <dbReference type="EMBL" id="KAK2835644.1"/>
    </source>
</evidence>